<evidence type="ECO:0000256" key="1">
    <source>
        <dbReference type="SAM" id="MobiDB-lite"/>
    </source>
</evidence>
<gene>
    <name evidence="3" type="ORF">DFH08DRAFT_944562</name>
</gene>
<dbReference type="GO" id="GO:0003676">
    <property type="term" value="F:nucleic acid binding"/>
    <property type="evidence" value="ECO:0007669"/>
    <property type="project" value="InterPro"/>
</dbReference>
<organism evidence="3 4">
    <name type="scientific">Mycena albidolilacea</name>
    <dbReference type="NCBI Taxonomy" id="1033008"/>
    <lineage>
        <taxon>Eukaryota</taxon>
        <taxon>Fungi</taxon>
        <taxon>Dikarya</taxon>
        <taxon>Basidiomycota</taxon>
        <taxon>Agaricomycotina</taxon>
        <taxon>Agaricomycetes</taxon>
        <taxon>Agaricomycetidae</taxon>
        <taxon>Agaricales</taxon>
        <taxon>Marasmiineae</taxon>
        <taxon>Mycenaceae</taxon>
        <taxon>Mycena</taxon>
    </lineage>
</organism>
<sequence length="675" mass="72949">MSADANNPSSAAPSTNGPVPAFSFLKKSIPISPAYAEQGIRDLAQEQAASISAPAPTATVHDLRAMSAPAAAHDLRKDGGIASSPAFVSEHAKDAERFAALNLETRDQSVSLSTQLKRDFLLAQAAPPAPADFTPGPSLAHRPVSRTASMAGEVTEASTDVGVDDADATPVLLPNHKEVSKILHLAAPPTTKAGTKEKAETAVAAAARANGNVTRLGGKIIATDARVDAIDLKITNGLRALESRAAVSNVGKIESRLDLLESMTRTGLSPDARLPLHTSQLAELTDMVDTLKRGLGLIQDSHLCSDAGVPLRNAFERAQNALGLEKLEDVSPGRFTSIKKAGEKEATVDYAVVSDTLVPMVQSLSVALPVDPKEAWSDHVSLTFKMDRSILDEAPRPTRRPVREPPVMPQGNPEMDKFCEEVMQSRQNPAEMLRHLYGQVFVQTNFIQVYVQGSSKGAGTENPKGVAAVFWGETSTSNRVLSIPGPEPPSNNRAAIYAALLAVKTADPNQSLMIFTNSEYTIRHACYWAGKNSQIGWACPNGDLLKDLVYLLAKRRAPTRFVRIERSAKNARANAVWKLAQAGLKNSAAPEKYCPIKECPWSYSDDFCEPIDTPKISTALPEKAEAKLAKWRNQPDEEDILQGDPEDHRGREKVRQLQKSLRDKLFECKDAGAFW</sequence>
<feature type="region of interest" description="Disordered" evidence="1">
    <location>
        <begin position="631"/>
        <end position="655"/>
    </location>
</feature>
<dbReference type="InterPro" id="IPR012337">
    <property type="entry name" value="RNaseH-like_sf"/>
</dbReference>
<evidence type="ECO:0000313" key="3">
    <source>
        <dbReference type="EMBL" id="KAJ7307622.1"/>
    </source>
</evidence>
<protein>
    <recommendedName>
        <fullName evidence="2">RNase H type-1 domain-containing protein</fullName>
    </recommendedName>
</protein>
<dbReference type="EMBL" id="JARIHO010000088">
    <property type="protein sequence ID" value="KAJ7307622.1"/>
    <property type="molecule type" value="Genomic_DNA"/>
</dbReference>
<dbReference type="SUPFAM" id="SSF53098">
    <property type="entry name" value="Ribonuclease H-like"/>
    <property type="match status" value="1"/>
</dbReference>
<comment type="caution">
    <text evidence="3">The sequence shown here is derived from an EMBL/GenBank/DDBJ whole genome shotgun (WGS) entry which is preliminary data.</text>
</comment>
<dbReference type="AlphaFoldDB" id="A0AAD6Z5L5"/>
<evidence type="ECO:0000259" key="2">
    <source>
        <dbReference type="PROSITE" id="PS50879"/>
    </source>
</evidence>
<accession>A0AAD6Z5L5</accession>
<proteinExistence type="predicted"/>
<dbReference type="PROSITE" id="PS50879">
    <property type="entry name" value="RNASE_H_1"/>
    <property type="match status" value="1"/>
</dbReference>
<feature type="domain" description="RNase H type-1" evidence="2">
    <location>
        <begin position="443"/>
        <end position="585"/>
    </location>
</feature>
<dbReference type="Proteomes" id="UP001218218">
    <property type="component" value="Unassembled WGS sequence"/>
</dbReference>
<dbReference type="InterPro" id="IPR002156">
    <property type="entry name" value="RNaseH_domain"/>
</dbReference>
<dbReference type="GO" id="GO:0004523">
    <property type="term" value="F:RNA-DNA hybrid ribonuclease activity"/>
    <property type="evidence" value="ECO:0007669"/>
    <property type="project" value="InterPro"/>
</dbReference>
<reference evidence="3" key="1">
    <citation type="submission" date="2023-03" db="EMBL/GenBank/DDBJ databases">
        <title>Massive genome expansion in bonnet fungi (Mycena s.s.) driven by repeated elements and novel gene families across ecological guilds.</title>
        <authorList>
            <consortium name="Lawrence Berkeley National Laboratory"/>
            <person name="Harder C.B."/>
            <person name="Miyauchi S."/>
            <person name="Viragh M."/>
            <person name="Kuo A."/>
            <person name="Thoen E."/>
            <person name="Andreopoulos B."/>
            <person name="Lu D."/>
            <person name="Skrede I."/>
            <person name="Drula E."/>
            <person name="Henrissat B."/>
            <person name="Morin E."/>
            <person name="Kohler A."/>
            <person name="Barry K."/>
            <person name="LaButti K."/>
            <person name="Morin E."/>
            <person name="Salamov A."/>
            <person name="Lipzen A."/>
            <person name="Mereny Z."/>
            <person name="Hegedus B."/>
            <person name="Baldrian P."/>
            <person name="Stursova M."/>
            <person name="Weitz H."/>
            <person name="Taylor A."/>
            <person name="Grigoriev I.V."/>
            <person name="Nagy L.G."/>
            <person name="Martin F."/>
            <person name="Kauserud H."/>
        </authorList>
    </citation>
    <scope>NUCLEOTIDE SEQUENCE</scope>
    <source>
        <strain evidence="3">CBHHK002</strain>
    </source>
</reference>
<feature type="compositionally biased region" description="Basic and acidic residues" evidence="1">
    <location>
        <begin position="645"/>
        <end position="655"/>
    </location>
</feature>
<dbReference type="InterPro" id="IPR036397">
    <property type="entry name" value="RNaseH_sf"/>
</dbReference>
<dbReference type="Pfam" id="PF00075">
    <property type="entry name" value="RNase_H"/>
    <property type="match status" value="1"/>
</dbReference>
<evidence type="ECO:0000313" key="4">
    <source>
        <dbReference type="Proteomes" id="UP001218218"/>
    </source>
</evidence>
<name>A0AAD6Z5L5_9AGAR</name>
<dbReference type="Gene3D" id="3.30.420.10">
    <property type="entry name" value="Ribonuclease H-like superfamily/Ribonuclease H"/>
    <property type="match status" value="1"/>
</dbReference>
<keyword evidence="4" id="KW-1185">Reference proteome</keyword>